<gene>
    <name evidence="2" type="ORF">NGRA_1086</name>
</gene>
<reference evidence="2 3" key="1">
    <citation type="journal article" date="2020" name="Genome Biol. Evol.">
        <title>Comparative genomics of strictly vertically transmitted, feminizing microsporidia endosymbionts of amphipod crustaceans.</title>
        <authorList>
            <person name="Cormier A."/>
            <person name="Chebbi M.A."/>
            <person name="Giraud I."/>
            <person name="Wattier R."/>
            <person name="Teixeira M."/>
            <person name="Gilbert C."/>
            <person name="Rigaud T."/>
            <person name="Cordaux R."/>
        </authorList>
    </citation>
    <scope>NUCLEOTIDE SEQUENCE [LARGE SCALE GENOMIC DNA]</scope>
    <source>
        <strain evidence="2 3">Ou3-Ou53</strain>
    </source>
</reference>
<accession>A0A9P6GZ25</accession>
<feature type="region of interest" description="Disordered" evidence="1">
    <location>
        <begin position="263"/>
        <end position="282"/>
    </location>
</feature>
<dbReference type="OrthoDB" id="5572108at2759"/>
<dbReference type="Pfam" id="PF17003">
    <property type="entry name" value="Actin_micro"/>
    <property type="match status" value="1"/>
</dbReference>
<organism evidence="2 3">
    <name type="scientific">Nosema granulosis</name>
    <dbReference type="NCBI Taxonomy" id="83296"/>
    <lineage>
        <taxon>Eukaryota</taxon>
        <taxon>Fungi</taxon>
        <taxon>Fungi incertae sedis</taxon>
        <taxon>Microsporidia</taxon>
        <taxon>Nosematidae</taxon>
        <taxon>Nosema</taxon>
    </lineage>
</organism>
<protein>
    <submittedName>
        <fullName evidence="2">Uncharacterized protein</fullName>
    </submittedName>
</protein>
<dbReference type="EMBL" id="SBJO01000057">
    <property type="protein sequence ID" value="KAF9763732.1"/>
    <property type="molecule type" value="Genomic_DNA"/>
</dbReference>
<evidence type="ECO:0000313" key="2">
    <source>
        <dbReference type="EMBL" id="KAF9763732.1"/>
    </source>
</evidence>
<dbReference type="Proteomes" id="UP000740883">
    <property type="component" value="Unassembled WGS sequence"/>
</dbReference>
<evidence type="ECO:0000313" key="3">
    <source>
        <dbReference type="Proteomes" id="UP000740883"/>
    </source>
</evidence>
<evidence type="ECO:0000256" key="1">
    <source>
        <dbReference type="SAM" id="MobiDB-lite"/>
    </source>
</evidence>
<keyword evidence="3" id="KW-1185">Reference proteome</keyword>
<dbReference type="Gene3D" id="3.30.420.40">
    <property type="match status" value="2"/>
</dbReference>
<name>A0A9P6GZ25_9MICR</name>
<comment type="caution">
    <text evidence="2">The sequence shown here is derived from an EMBL/GenBank/DDBJ whole genome shotgun (WGS) entry which is preliminary data.</text>
</comment>
<proteinExistence type="predicted"/>
<feature type="compositionally biased region" description="Polar residues" evidence="1">
    <location>
        <begin position="267"/>
        <end position="277"/>
    </location>
</feature>
<dbReference type="AlphaFoldDB" id="A0A9P6GZ25"/>
<sequence length="405" mass="47560">MTFKYKPKNTNCEKIGQINIVSKYVSCSYGRFDTSFYVKDQFRFQNYRKDEPILNIILDNTTLYINDQRISVKDIFDVSKFNTNKYKSIQQAIGDFEIKIRKGLGDIKPKETFVAFIFNNTFTRSELVAIVDMFINILGFKGILLKPHALAVCLGLCVQHAIFINVYKKYTTVFIVDDYWLIDSFTVASETNPGFTCVDDEDFADEYHKIKFTMDTTYYLCNLCDFRHSSYSKSMEHVRTTHTIQDKCECSCKFTEEQRRKKDKSHLSNTSNSQSDPSVPRISDEHIMVHLSKYRNEHLDTTKEIIKRLGLIYHNIEKLRRIGLKVHVNDPEQTNRLNTEELVQRLGMFYGNVNFLNIKEDTNDVISRGVEVFNQLELAKECWLTDEEWRSVRLRILKEKVLFNL</sequence>